<name>A0A660SCW1_UNCT6</name>
<accession>A0A660SCW1</accession>
<dbReference type="PANTHER" id="PTHR22642:SF2">
    <property type="entry name" value="PROTEIN LONG AFTER FAR-RED 3"/>
    <property type="match status" value="1"/>
</dbReference>
<evidence type="ECO:0000313" key="3">
    <source>
        <dbReference type="Proteomes" id="UP000271125"/>
    </source>
</evidence>
<dbReference type="Pfam" id="PF07969">
    <property type="entry name" value="Amidohydro_3"/>
    <property type="match status" value="1"/>
</dbReference>
<dbReference type="EMBL" id="QNBD01000255">
    <property type="protein sequence ID" value="RKX68624.1"/>
    <property type="molecule type" value="Genomic_DNA"/>
</dbReference>
<dbReference type="Proteomes" id="UP000271125">
    <property type="component" value="Unassembled WGS sequence"/>
</dbReference>
<dbReference type="SUPFAM" id="SSF51556">
    <property type="entry name" value="Metallo-dependent hydrolases"/>
    <property type="match status" value="1"/>
</dbReference>
<evidence type="ECO:0000313" key="2">
    <source>
        <dbReference type="EMBL" id="RKX68624.1"/>
    </source>
</evidence>
<gene>
    <name evidence="2" type="ORF">DRP43_05360</name>
</gene>
<feature type="non-terminal residue" evidence="2">
    <location>
        <position position="1"/>
    </location>
</feature>
<dbReference type="Gene3D" id="3.20.20.140">
    <property type="entry name" value="Metal-dependent hydrolases"/>
    <property type="match status" value="1"/>
</dbReference>
<evidence type="ECO:0000259" key="1">
    <source>
        <dbReference type="Pfam" id="PF07969"/>
    </source>
</evidence>
<dbReference type="InterPro" id="IPR011059">
    <property type="entry name" value="Metal-dep_hydrolase_composite"/>
</dbReference>
<reference evidence="2 3" key="1">
    <citation type="submission" date="2018-06" db="EMBL/GenBank/DDBJ databases">
        <title>Extensive metabolic versatility and redundancy in microbially diverse, dynamic hydrothermal sediments.</title>
        <authorList>
            <person name="Dombrowski N."/>
            <person name="Teske A."/>
            <person name="Baker B.J."/>
        </authorList>
    </citation>
    <scope>NUCLEOTIDE SEQUENCE [LARGE SCALE GENOMIC DNA]</scope>
    <source>
        <strain evidence="2">B10_G13</strain>
    </source>
</reference>
<proteinExistence type="predicted"/>
<organism evidence="2 3">
    <name type="scientific">candidate division TA06 bacterium</name>
    <dbReference type="NCBI Taxonomy" id="2250710"/>
    <lineage>
        <taxon>Bacteria</taxon>
        <taxon>Bacteria division TA06</taxon>
    </lineage>
</organism>
<protein>
    <recommendedName>
        <fullName evidence="1">Amidohydrolase 3 domain-containing protein</fullName>
    </recommendedName>
</protein>
<dbReference type="PANTHER" id="PTHR22642">
    <property type="entry name" value="IMIDAZOLONEPROPIONASE"/>
    <property type="match status" value="1"/>
</dbReference>
<dbReference type="Gene3D" id="2.30.40.10">
    <property type="entry name" value="Urease, subunit C, domain 1"/>
    <property type="match status" value="1"/>
</dbReference>
<dbReference type="Gene3D" id="3.10.310.70">
    <property type="match status" value="1"/>
</dbReference>
<dbReference type="InterPro" id="IPR032466">
    <property type="entry name" value="Metal_Hydrolase"/>
</dbReference>
<sequence>FPTIKELNKISNKKPIIIRRICGHIAFINKKAIETLSDYFYNIDPAGILIERQVFALDEIFMEDDKVLIKRLDKGIKNALELGITSIGEIAGINDFKIYQMLKLKKGLKIRISLYMLEKHYKKMNNSGLVGSFGDEYLSIQGIKYFMDGSIGGHTAAMSFPYKHNNTKGIILQRNFKEKIKSPINNNYQILTHAIGDRAIQNVINTYSNYKVADNILRVEHSEILNNNMIYRISKMPIVLVMQPNFVRNWDYDDNDMYERNLGEYASLNNRYKNILDAGINLAFSSDSMPMSPLYGIGKITNYKRESQRISFEQAIDCYTRMAANAIRRNDIGIIQNGKKADFAIMNNNKENIEATIVNGVTVFSKE</sequence>
<dbReference type="GO" id="GO:0016810">
    <property type="term" value="F:hydrolase activity, acting on carbon-nitrogen (but not peptide) bonds"/>
    <property type="evidence" value="ECO:0007669"/>
    <property type="project" value="InterPro"/>
</dbReference>
<dbReference type="InterPro" id="IPR013108">
    <property type="entry name" value="Amidohydro_3"/>
</dbReference>
<feature type="domain" description="Amidohydrolase 3" evidence="1">
    <location>
        <begin position="2"/>
        <end position="363"/>
    </location>
</feature>
<comment type="caution">
    <text evidence="2">The sequence shown here is derived from an EMBL/GenBank/DDBJ whole genome shotgun (WGS) entry which is preliminary data.</text>
</comment>
<dbReference type="AlphaFoldDB" id="A0A660SCW1"/>